<dbReference type="Proteomes" id="UP000285278">
    <property type="component" value="Unassembled WGS sequence"/>
</dbReference>
<feature type="region of interest" description="Disordered" evidence="1">
    <location>
        <begin position="39"/>
        <end position="59"/>
    </location>
</feature>
<dbReference type="OrthoDB" id="5244965at2"/>
<dbReference type="PANTHER" id="PTHR34215:SF1">
    <property type="entry name" value="YLXR DOMAIN-CONTAINING PROTEIN"/>
    <property type="match status" value="1"/>
</dbReference>
<protein>
    <submittedName>
        <fullName evidence="3">YlxR family protein</fullName>
    </submittedName>
</protein>
<dbReference type="PANTHER" id="PTHR34215">
    <property type="entry name" value="BLL0784 PROTEIN"/>
    <property type="match status" value="1"/>
</dbReference>
<dbReference type="EMBL" id="QXJK01000005">
    <property type="protein sequence ID" value="RIX34969.1"/>
    <property type="molecule type" value="Genomic_DNA"/>
</dbReference>
<name>A0A418Q7M7_9CORY</name>
<proteinExistence type="predicted"/>
<sequence length="109" mass="12303">MTDRHKHTPLRTCIATRQLQPQHTLLRCVVEVAERDDGHDGQNTLLIVPDPKRRKPGRGAWIQPTLDAWEIAEKRRAFARALKVSASAADAKPVRDYIASQSNTEEPVE</sequence>
<evidence type="ECO:0000313" key="3">
    <source>
        <dbReference type="EMBL" id="RIX34969.1"/>
    </source>
</evidence>
<keyword evidence="4" id="KW-1185">Reference proteome</keyword>
<dbReference type="Gene3D" id="3.30.1230.10">
    <property type="entry name" value="YlxR-like"/>
    <property type="match status" value="1"/>
</dbReference>
<evidence type="ECO:0000313" key="4">
    <source>
        <dbReference type="Proteomes" id="UP000285278"/>
    </source>
</evidence>
<dbReference type="InterPro" id="IPR035931">
    <property type="entry name" value="YlxR-like_sf"/>
</dbReference>
<feature type="domain" description="YlxR" evidence="2">
    <location>
        <begin position="11"/>
        <end position="87"/>
    </location>
</feature>
<dbReference type="SUPFAM" id="SSF64376">
    <property type="entry name" value="YlxR-like"/>
    <property type="match status" value="1"/>
</dbReference>
<dbReference type="RefSeq" id="WP_025402863.1">
    <property type="nucleotide sequence ID" value="NZ_CBCRUA010000004.1"/>
</dbReference>
<dbReference type="InterPro" id="IPR037465">
    <property type="entry name" value="YlxR"/>
</dbReference>
<dbReference type="AlphaFoldDB" id="A0A418Q7M7"/>
<comment type="caution">
    <text evidence="3">The sequence shown here is derived from an EMBL/GenBank/DDBJ whole genome shotgun (WGS) entry which is preliminary data.</text>
</comment>
<reference evidence="3 4" key="1">
    <citation type="submission" date="2018-09" db="EMBL/GenBank/DDBJ databases">
        <title>Optimization and identification of Corynebacterium falsenii FN1-14 from fish paste.</title>
        <authorList>
            <person name="Daroonpunt R."/>
            <person name="Tanasupawat S."/>
        </authorList>
    </citation>
    <scope>NUCLEOTIDE SEQUENCE [LARGE SCALE GENOMIC DNA]</scope>
    <source>
        <strain evidence="3 4">FN1-14</strain>
    </source>
</reference>
<gene>
    <name evidence="3" type="ORF">D3M95_06630</name>
</gene>
<evidence type="ECO:0000256" key="1">
    <source>
        <dbReference type="SAM" id="MobiDB-lite"/>
    </source>
</evidence>
<organism evidence="3 4">
    <name type="scientific">Corynebacterium falsenii</name>
    <dbReference type="NCBI Taxonomy" id="108486"/>
    <lineage>
        <taxon>Bacteria</taxon>
        <taxon>Bacillati</taxon>
        <taxon>Actinomycetota</taxon>
        <taxon>Actinomycetes</taxon>
        <taxon>Mycobacteriales</taxon>
        <taxon>Corynebacteriaceae</taxon>
        <taxon>Corynebacterium</taxon>
    </lineage>
</organism>
<accession>A0A418Q7M7</accession>
<dbReference type="InterPro" id="IPR007393">
    <property type="entry name" value="YlxR_dom"/>
</dbReference>
<dbReference type="STRING" id="1451189.CFAL_06380"/>
<evidence type="ECO:0000259" key="2">
    <source>
        <dbReference type="Pfam" id="PF04296"/>
    </source>
</evidence>
<dbReference type="Pfam" id="PF04296">
    <property type="entry name" value="YlxR"/>
    <property type="match status" value="1"/>
</dbReference>